<name>A0A7J7MUH1_9MAGN</name>
<dbReference type="Proteomes" id="UP000541444">
    <property type="component" value="Unassembled WGS sequence"/>
</dbReference>
<organism evidence="1 2">
    <name type="scientific">Kingdonia uniflora</name>
    <dbReference type="NCBI Taxonomy" id="39325"/>
    <lineage>
        <taxon>Eukaryota</taxon>
        <taxon>Viridiplantae</taxon>
        <taxon>Streptophyta</taxon>
        <taxon>Embryophyta</taxon>
        <taxon>Tracheophyta</taxon>
        <taxon>Spermatophyta</taxon>
        <taxon>Magnoliopsida</taxon>
        <taxon>Ranunculales</taxon>
        <taxon>Circaeasteraceae</taxon>
        <taxon>Kingdonia</taxon>
    </lineage>
</organism>
<comment type="caution">
    <text evidence="1">The sequence shown here is derived from an EMBL/GenBank/DDBJ whole genome shotgun (WGS) entry which is preliminary data.</text>
</comment>
<protein>
    <submittedName>
        <fullName evidence="1">Uncharacterized protein</fullName>
    </submittedName>
</protein>
<evidence type="ECO:0000313" key="2">
    <source>
        <dbReference type="Proteomes" id="UP000541444"/>
    </source>
</evidence>
<reference evidence="1 2" key="1">
    <citation type="journal article" date="2020" name="IScience">
        <title>Genome Sequencing of the Endangered Kingdonia uniflora (Circaeasteraceae, Ranunculales) Reveals Potential Mechanisms of Evolutionary Specialization.</title>
        <authorList>
            <person name="Sun Y."/>
            <person name="Deng T."/>
            <person name="Zhang A."/>
            <person name="Moore M.J."/>
            <person name="Landis J.B."/>
            <person name="Lin N."/>
            <person name="Zhang H."/>
            <person name="Zhang X."/>
            <person name="Huang J."/>
            <person name="Zhang X."/>
            <person name="Sun H."/>
            <person name="Wang H."/>
        </authorList>
    </citation>
    <scope>NUCLEOTIDE SEQUENCE [LARGE SCALE GENOMIC DNA]</scope>
    <source>
        <strain evidence="1">TB1705</strain>
        <tissue evidence="1">Leaf</tissue>
    </source>
</reference>
<sequence>FLERGRCKKLENSRIHLCSKNNLEYLTLTLFFYLSSPLKRQFSSIFCFPKPISSYCNFSPASRQDICIFFKVRKSE</sequence>
<keyword evidence="2" id="KW-1185">Reference proteome</keyword>
<feature type="non-terminal residue" evidence="1">
    <location>
        <position position="76"/>
    </location>
</feature>
<dbReference type="EMBL" id="JACGCM010001221">
    <property type="protein sequence ID" value="KAF6158452.1"/>
    <property type="molecule type" value="Genomic_DNA"/>
</dbReference>
<dbReference type="AlphaFoldDB" id="A0A7J7MUH1"/>
<gene>
    <name evidence="1" type="ORF">GIB67_022049</name>
</gene>
<proteinExistence type="predicted"/>
<evidence type="ECO:0000313" key="1">
    <source>
        <dbReference type="EMBL" id="KAF6158452.1"/>
    </source>
</evidence>
<accession>A0A7J7MUH1</accession>